<evidence type="ECO:0000256" key="1">
    <source>
        <dbReference type="SAM" id="Coils"/>
    </source>
</evidence>
<evidence type="ECO:0000256" key="2">
    <source>
        <dbReference type="SAM" id="Phobius"/>
    </source>
</evidence>
<evidence type="ECO:0000313" key="3">
    <source>
        <dbReference type="EMBL" id="ACR14156.1"/>
    </source>
</evidence>
<protein>
    <submittedName>
        <fullName evidence="3">Uncharacterized protein</fullName>
    </submittedName>
</protein>
<dbReference type="HOGENOM" id="CLU_1348381_0_0_6"/>
<feature type="coiled-coil region" evidence="1">
    <location>
        <begin position="36"/>
        <end position="63"/>
    </location>
</feature>
<dbReference type="AlphaFoldDB" id="C5BSM6"/>
<evidence type="ECO:0000313" key="4">
    <source>
        <dbReference type="Proteomes" id="UP000009080"/>
    </source>
</evidence>
<keyword evidence="1" id="KW-0175">Coiled coil</keyword>
<gene>
    <name evidence="3" type="ordered locus">TERTU_1423</name>
</gene>
<keyword evidence="4" id="KW-1185">Reference proteome</keyword>
<dbReference type="Proteomes" id="UP000009080">
    <property type="component" value="Chromosome"/>
</dbReference>
<reference evidence="3 4" key="1">
    <citation type="journal article" date="2009" name="PLoS ONE">
        <title>The complete genome of Teredinibacter turnerae T7901: an intracellular endosymbiont of marine wood-boring bivalves (shipworms).</title>
        <authorList>
            <person name="Yang J.C."/>
            <person name="Madupu R."/>
            <person name="Durkin A.S."/>
            <person name="Ekborg N.A."/>
            <person name="Pedamallu C.S."/>
            <person name="Hostetler J.B."/>
            <person name="Radune D."/>
            <person name="Toms B.S."/>
            <person name="Henrissat B."/>
            <person name="Coutinho P.M."/>
            <person name="Schwarz S."/>
            <person name="Field L."/>
            <person name="Trindade-Silva A.E."/>
            <person name="Soares C.A.G."/>
            <person name="Elshahawi S."/>
            <person name="Hanora A."/>
            <person name="Schmidt E.W."/>
            <person name="Haygood M.G."/>
            <person name="Posfai J."/>
            <person name="Benner J."/>
            <person name="Madinger C."/>
            <person name="Nove J."/>
            <person name="Anton B."/>
            <person name="Chaudhary K."/>
            <person name="Foster J."/>
            <person name="Holman A."/>
            <person name="Kumar S."/>
            <person name="Lessard P.A."/>
            <person name="Luyten Y.A."/>
            <person name="Slatko B."/>
            <person name="Wood N."/>
            <person name="Wu B."/>
            <person name="Teplitski M."/>
            <person name="Mougous J.D."/>
            <person name="Ward N."/>
            <person name="Eisen J.A."/>
            <person name="Badger J.H."/>
            <person name="Distel D.L."/>
        </authorList>
    </citation>
    <scope>NUCLEOTIDE SEQUENCE [LARGE SCALE GENOMIC DNA]</scope>
    <source>
        <strain evidence="4">ATCC 39867 / T7901</strain>
    </source>
</reference>
<dbReference type="RefSeq" id="WP_015820272.1">
    <property type="nucleotide sequence ID" value="NC_012997.1"/>
</dbReference>
<proteinExistence type="predicted"/>
<name>C5BSM6_TERTT</name>
<sequence>MEDLYCSFLNHFEEILAFIAALTAVFTLGNQFKTSNELRKRELEKSEREIQRDNSNQRNLTIESIENATKILSDLLNLQSQHYEISRTNAYKLTIQRTKAEFRYNTLRPVTQPEFKSHMKHIEEAEQYCLDNAKEALDSWKDATQALNELSNIKTDEPNARESVCEIARANLKAQAIVIHKISLVREIVSDINAKIDEFEIAK</sequence>
<dbReference type="EMBL" id="CP001614">
    <property type="protein sequence ID" value="ACR14156.1"/>
    <property type="molecule type" value="Genomic_DNA"/>
</dbReference>
<dbReference type="KEGG" id="ttu:TERTU_1423"/>
<organism evidence="3 4">
    <name type="scientific">Teredinibacter turnerae (strain ATCC 39867 / T7901)</name>
    <dbReference type="NCBI Taxonomy" id="377629"/>
    <lineage>
        <taxon>Bacteria</taxon>
        <taxon>Pseudomonadati</taxon>
        <taxon>Pseudomonadota</taxon>
        <taxon>Gammaproteobacteria</taxon>
        <taxon>Cellvibrionales</taxon>
        <taxon>Cellvibrionaceae</taxon>
        <taxon>Teredinibacter</taxon>
    </lineage>
</organism>
<feature type="transmembrane region" description="Helical" evidence="2">
    <location>
        <begin position="15"/>
        <end position="32"/>
    </location>
</feature>
<accession>C5BSM6</accession>
<keyword evidence="2" id="KW-1133">Transmembrane helix</keyword>
<keyword evidence="2" id="KW-0812">Transmembrane</keyword>
<dbReference type="STRING" id="377629.TERTU_1423"/>
<keyword evidence="2" id="KW-0472">Membrane</keyword>